<keyword evidence="2" id="KW-0479">Metal-binding</keyword>
<dbReference type="GO" id="GO:0046872">
    <property type="term" value="F:metal ion binding"/>
    <property type="evidence" value="ECO:0007669"/>
    <property type="project" value="UniProtKB-KW"/>
</dbReference>
<dbReference type="GO" id="GO:0051537">
    <property type="term" value="F:2 iron, 2 sulfur cluster binding"/>
    <property type="evidence" value="ECO:0007669"/>
    <property type="project" value="UniProtKB-KW"/>
</dbReference>
<evidence type="ECO:0000256" key="1">
    <source>
        <dbReference type="ARBA" id="ARBA00022714"/>
    </source>
</evidence>
<dbReference type="PANTHER" id="PTHR21266">
    <property type="entry name" value="IRON-SULFUR DOMAIN CONTAINING PROTEIN"/>
    <property type="match status" value="1"/>
</dbReference>
<evidence type="ECO:0000256" key="2">
    <source>
        <dbReference type="ARBA" id="ARBA00022723"/>
    </source>
</evidence>
<evidence type="ECO:0000259" key="6">
    <source>
        <dbReference type="PROSITE" id="PS51296"/>
    </source>
</evidence>
<dbReference type="InterPro" id="IPR036922">
    <property type="entry name" value="Rieske_2Fe-2S_sf"/>
</dbReference>
<feature type="domain" description="Rieske" evidence="6">
    <location>
        <begin position="30"/>
        <end position="115"/>
    </location>
</feature>
<dbReference type="Proteomes" id="UP000494102">
    <property type="component" value="Unassembled WGS sequence"/>
</dbReference>
<dbReference type="EMBL" id="CADILN010000002">
    <property type="protein sequence ID" value="CAB4048586.1"/>
    <property type="molecule type" value="Genomic_DNA"/>
</dbReference>
<dbReference type="PROSITE" id="PS51296">
    <property type="entry name" value="RIESKE"/>
    <property type="match status" value="1"/>
</dbReference>
<evidence type="ECO:0000313" key="7">
    <source>
        <dbReference type="EMBL" id="CAB4048586.1"/>
    </source>
</evidence>
<keyword evidence="4" id="KW-0408">Iron</keyword>
<proteinExistence type="predicted"/>
<accession>A0A6J5K480</accession>
<name>A0A6J5K480_9BURK</name>
<protein>
    <recommendedName>
        <fullName evidence="6">Rieske domain-containing protein</fullName>
    </recommendedName>
</protein>
<dbReference type="RefSeq" id="WP_081588212.1">
    <property type="nucleotide sequence ID" value="NZ_CADILN010000002.1"/>
</dbReference>
<gene>
    <name evidence="7" type="ORF">LMG9964_02227</name>
</gene>
<keyword evidence="5" id="KW-0411">Iron-sulfur</keyword>
<evidence type="ECO:0000313" key="8">
    <source>
        <dbReference type="Proteomes" id="UP000494102"/>
    </source>
</evidence>
<keyword evidence="1" id="KW-0001">2Fe-2S</keyword>
<dbReference type="GeneID" id="84319770"/>
<dbReference type="InterPro" id="IPR017941">
    <property type="entry name" value="Rieske_2Fe-2S"/>
</dbReference>
<sequence>MFRAILMFCHARQLQKNTRHETSNVYPDAWYVAASSHEVESETLFSRVIIGTRVTLYRKESGEVVALADRYCHGGAPLSLGRREGDCVRGMYHGLKFDSRGVCVEGPARERRKCT</sequence>
<dbReference type="AlphaFoldDB" id="A0A6J5K480"/>
<evidence type="ECO:0000256" key="3">
    <source>
        <dbReference type="ARBA" id="ARBA00023002"/>
    </source>
</evidence>
<dbReference type="GO" id="GO:0016491">
    <property type="term" value="F:oxidoreductase activity"/>
    <property type="evidence" value="ECO:0007669"/>
    <property type="project" value="UniProtKB-KW"/>
</dbReference>
<keyword evidence="3" id="KW-0560">Oxidoreductase</keyword>
<dbReference type="Gene3D" id="2.102.10.10">
    <property type="entry name" value="Rieske [2Fe-2S] iron-sulphur domain"/>
    <property type="match status" value="1"/>
</dbReference>
<reference evidence="7 8" key="1">
    <citation type="submission" date="2020-04" db="EMBL/GenBank/DDBJ databases">
        <authorList>
            <person name="De Canck E."/>
        </authorList>
    </citation>
    <scope>NUCLEOTIDE SEQUENCE [LARGE SCALE GENOMIC DNA]</scope>
    <source>
        <strain evidence="7 8">LMG 9964</strain>
    </source>
</reference>
<evidence type="ECO:0000256" key="5">
    <source>
        <dbReference type="ARBA" id="ARBA00023014"/>
    </source>
</evidence>
<dbReference type="Pfam" id="PF00355">
    <property type="entry name" value="Rieske"/>
    <property type="match status" value="1"/>
</dbReference>
<evidence type="ECO:0000256" key="4">
    <source>
        <dbReference type="ARBA" id="ARBA00023004"/>
    </source>
</evidence>
<organism evidence="7 8">
    <name type="scientific">Paraburkholderia phenoliruptrix</name>
    <dbReference type="NCBI Taxonomy" id="252970"/>
    <lineage>
        <taxon>Bacteria</taxon>
        <taxon>Pseudomonadati</taxon>
        <taxon>Pseudomonadota</taxon>
        <taxon>Betaproteobacteria</taxon>
        <taxon>Burkholderiales</taxon>
        <taxon>Burkholderiaceae</taxon>
        <taxon>Paraburkholderia</taxon>
    </lineage>
</organism>
<dbReference type="InterPro" id="IPR050584">
    <property type="entry name" value="Cholesterol_7-desaturase"/>
</dbReference>
<dbReference type="PANTHER" id="PTHR21266:SF60">
    <property type="entry name" value="3-KETOSTEROID-9-ALPHA-MONOOXYGENASE, OXYGENASE COMPONENT"/>
    <property type="match status" value="1"/>
</dbReference>
<dbReference type="SUPFAM" id="SSF50022">
    <property type="entry name" value="ISP domain"/>
    <property type="match status" value="1"/>
</dbReference>